<feature type="transmembrane region" description="Helical" evidence="7">
    <location>
        <begin position="295"/>
        <end position="316"/>
    </location>
</feature>
<feature type="compositionally biased region" description="Basic residues" evidence="6">
    <location>
        <begin position="1"/>
        <end position="21"/>
    </location>
</feature>
<feature type="transmembrane region" description="Helical" evidence="7">
    <location>
        <begin position="124"/>
        <end position="142"/>
    </location>
</feature>
<feature type="transmembrane region" description="Helical" evidence="7">
    <location>
        <begin position="213"/>
        <end position="234"/>
    </location>
</feature>
<gene>
    <name evidence="9" type="ORF">F0Q34_19235</name>
</gene>
<name>A0A5B2TC08_9PROT</name>
<feature type="transmembrane region" description="Helical" evidence="7">
    <location>
        <begin position="94"/>
        <end position="112"/>
    </location>
</feature>
<dbReference type="Proteomes" id="UP000322110">
    <property type="component" value="Unassembled WGS sequence"/>
</dbReference>
<feature type="transmembrane region" description="Helical" evidence="7">
    <location>
        <begin position="348"/>
        <end position="370"/>
    </location>
</feature>
<keyword evidence="2" id="KW-1003">Cell membrane</keyword>
<dbReference type="GO" id="GO:0022857">
    <property type="term" value="F:transmembrane transporter activity"/>
    <property type="evidence" value="ECO:0007669"/>
    <property type="project" value="InterPro"/>
</dbReference>
<evidence type="ECO:0000256" key="7">
    <source>
        <dbReference type="SAM" id="Phobius"/>
    </source>
</evidence>
<sequence length="439" mass="45810">MSSLTRRRRREDRGRPGRGRWRAAAQPVRRRAGTLKRAGKPVRPRSMGGTSMDGRWKALAVLATARLSLGFQFQSIASVSTRLIEDLGLAYVDLGFLIGLYVLPGVILALPGGALGQRFGDKRVVMTGLALMTGGGVLAGLAEDYATLVAGRLLSGVGGVLLNVLMAKMVTDWFAGREIVLAMALFVNSFPVGIGLALLVLGLLTGAGAAWPVGLYVSAATAAAAFLLLALAYRRHPNDRSGATSAGTVISGHEIILVSLAGMMWGLYNGAFGIMLGFAPLFLISSGFNPGQAGALVGTTTWLMVASGQIGGLAAQRWGRPRLLLLTGTLAWGIGMLLLPSAEPVSTLLTIGLLMGLPVGVIMSLPAAVLRPGSRALGMGIFYTWLYAGQSGLPPAAGWLQDLSGNPATSLYFAGSSLLTIPLLYASFVLRSAKRQLPA</sequence>
<dbReference type="PANTHER" id="PTHR43124:SF3">
    <property type="entry name" value="CHLORAMPHENICOL EFFLUX PUMP RV0191"/>
    <property type="match status" value="1"/>
</dbReference>
<dbReference type="AlphaFoldDB" id="A0A5B2TC08"/>
<feature type="transmembrane region" description="Helical" evidence="7">
    <location>
        <begin position="148"/>
        <end position="167"/>
    </location>
</feature>
<feature type="transmembrane region" description="Helical" evidence="7">
    <location>
        <begin position="323"/>
        <end position="342"/>
    </location>
</feature>
<feature type="region of interest" description="Disordered" evidence="6">
    <location>
        <begin position="1"/>
        <end position="50"/>
    </location>
</feature>
<feature type="compositionally biased region" description="Basic residues" evidence="6">
    <location>
        <begin position="28"/>
        <end position="43"/>
    </location>
</feature>
<dbReference type="Gene3D" id="1.20.1250.20">
    <property type="entry name" value="MFS general substrate transporter like domains"/>
    <property type="match status" value="2"/>
</dbReference>
<keyword evidence="5 7" id="KW-0472">Membrane</keyword>
<evidence type="ECO:0000256" key="4">
    <source>
        <dbReference type="ARBA" id="ARBA00022989"/>
    </source>
</evidence>
<feature type="domain" description="Major facilitator superfamily (MFS) profile" evidence="8">
    <location>
        <begin position="58"/>
        <end position="434"/>
    </location>
</feature>
<dbReference type="InterPro" id="IPR050189">
    <property type="entry name" value="MFS_Efflux_Transporters"/>
</dbReference>
<dbReference type="PROSITE" id="PS50850">
    <property type="entry name" value="MFS"/>
    <property type="match status" value="1"/>
</dbReference>
<dbReference type="InterPro" id="IPR036259">
    <property type="entry name" value="MFS_trans_sf"/>
</dbReference>
<evidence type="ECO:0000256" key="5">
    <source>
        <dbReference type="ARBA" id="ARBA00023136"/>
    </source>
</evidence>
<keyword evidence="10" id="KW-1185">Reference proteome</keyword>
<reference evidence="9 10" key="1">
    <citation type="journal article" date="2015" name="Int. J. Syst. Evol. Microbiol.">
        <title>Roseomonas oryzae sp. nov., isolated from paddy rhizosphere soil.</title>
        <authorList>
            <person name="Ramaprasad E.V."/>
            <person name="Sasikala Ch."/>
            <person name="Ramana Ch.V."/>
        </authorList>
    </citation>
    <scope>NUCLEOTIDE SEQUENCE [LARGE SCALE GENOMIC DNA]</scope>
    <source>
        <strain evidence="9 10">KCTC 42542</strain>
    </source>
</reference>
<feature type="transmembrane region" description="Helical" evidence="7">
    <location>
        <begin position="382"/>
        <end position="400"/>
    </location>
</feature>
<evidence type="ECO:0000256" key="3">
    <source>
        <dbReference type="ARBA" id="ARBA00022692"/>
    </source>
</evidence>
<evidence type="ECO:0000313" key="9">
    <source>
        <dbReference type="EMBL" id="KAA2211595.1"/>
    </source>
</evidence>
<protein>
    <submittedName>
        <fullName evidence="9">MFS transporter</fullName>
    </submittedName>
</protein>
<comment type="subcellular location">
    <subcellularLocation>
        <location evidence="1">Cell membrane</location>
        <topology evidence="1">Multi-pass membrane protein</topology>
    </subcellularLocation>
</comment>
<evidence type="ECO:0000259" key="8">
    <source>
        <dbReference type="PROSITE" id="PS50850"/>
    </source>
</evidence>
<proteinExistence type="predicted"/>
<organism evidence="9 10">
    <name type="scientific">Teichococcus oryzae</name>
    <dbReference type="NCBI Taxonomy" id="1608942"/>
    <lineage>
        <taxon>Bacteria</taxon>
        <taxon>Pseudomonadati</taxon>
        <taxon>Pseudomonadota</taxon>
        <taxon>Alphaproteobacteria</taxon>
        <taxon>Acetobacterales</taxon>
        <taxon>Roseomonadaceae</taxon>
        <taxon>Roseomonas</taxon>
    </lineage>
</organism>
<dbReference type="Pfam" id="PF07690">
    <property type="entry name" value="MFS_1"/>
    <property type="match status" value="1"/>
</dbReference>
<feature type="transmembrane region" description="Helical" evidence="7">
    <location>
        <begin position="412"/>
        <end position="430"/>
    </location>
</feature>
<dbReference type="InterPro" id="IPR020846">
    <property type="entry name" value="MFS_dom"/>
</dbReference>
<comment type="caution">
    <text evidence="9">The sequence shown here is derived from an EMBL/GenBank/DDBJ whole genome shotgun (WGS) entry which is preliminary data.</text>
</comment>
<keyword evidence="3 7" id="KW-0812">Transmembrane</keyword>
<feature type="transmembrane region" description="Helical" evidence="7">
    <location>
        <begin position="179"/>
        <end position="201"/>
    </location>
</feature>
<feature type="transmembrane region" description="Helical" evidence="7">
    <location>
        <begin position="255"/>
        <end position="283"/>
    </location>
</feature>
<dbReference type="GO" id="GO:0005886">
    <property type="term" value="C:plasma membrane"/>
    <property type="evidence" value="ECO:0007669"/>
    <property type="project" value="UniProtKB-SubCell"/>
</dbReference>
<evidence type="ECO:0000256" key="1">
    <source>
        <dbReference type="ARBA" id="ARBA00004651"/>
    </source>
</evidence>
<evidence type="ECO:0000256" key="2">
    <source>
        <dbReference type="ARBA" id="ARBA00022475"/>
    </source>
</evidence>
<dbReference type="PANTHER" id="PTHR43124">
    <property type="entry name" value="PURINE EFFLUX PUMP PBUE"/>
    <property type="match status" value="1"/>
</dbReference>
<evidence type="ECO:0000256" key="6">
    <source>
        <dbReference type="SAM" id="MobiDB-lite"/>
    </source>
</evidence>
<dbReference type="EMBL" id="VUKA01000020">
    <property type="protein sequence ID" value="KAA2211595.1"/>
    <property type="molecule type" value="Genomic_DNA"/>
</dbReference>
<accession>A0A5B2TC08</accession>
<dbReference type="InterPro" id="IPR011701">
    <property type="entry name" value="MFS"/>
</dbReference>
<evidence type="ECO:0000313" key="10">
    <source>
        <dbReference type="Proteomes" id="UP000322110"/>
    </source>
</evidence>
<keyword evidence="4 7" id="KW-1133">Transmembrane helix</keyword>
<dbReference type="SUPFAM" id="SSF103473">
    <property type="entry name" value="MFS general substrate transporter"/>
    <property type="match status" value="1"/>
</dbReference>